<proteinExistence type="predicted"/>
<sequence>MWTKFWSCDTDIFQYTLCGPRYGVNLDAGEIWKKVLGPVFIYLNSGSDNNPKTL</sequence>
<reference evidence="1" key="1">
    <citation type="submission" date="2018-01" db="EMBL/GenBank/DDBJ databases">
        <authorList>
            <person name="Mao J.F."/>
        </authorList>
    </citation>
    <scope>NUCLEOTIDE SEQUENCE</scope>
    <source>
        <strain evidence="1">Huo1</strain>
        <tissue evidence="1">Leaf</tissue>
    </source>
</reference>
<gene>
    <name evidence="1" type="ORF">SASPL_143841</name>
</gene>
<dbReference type="EMBL" id="PNBA02000016">
    <property type="protein sequence ID" value="KAG6397671.1"/>
    <property type="molecule type" value="Genomic_DNA"/>
</dbReference>
<evidence type="ECO:0000313" key="1">
    <source>
        <dbReference type="EMBL" id="KAG6397671.1"/>
    </source>
</evidence>
<organism evidence="1">
    <name type="scientific">Salvia splendens</name>
    <name type="common">Scarlet sage</name>
    <dbReference type="NCBI Taxonomy" id="180675"/>
    <lineage>
        <taxon>Eukaryota</taxon>
        <taxon>Viridiplantae</taxon>
        <taxon>Streptophyta</taxon>
        <taxon>Embryophyta</taxon>
        <taxon>Tracheophyta</taxon>
        <taxon>Spermatophyta</taxon>
        <taxon>Magnoliopsida</taxon>
        <taxon>eudicotyledons</taxon>
        <taxon>Gunneridae</taxon>
        <taxon>Pentapetalae</taxon>
        <taxon>asterids</taxon>
        <taxon>lamiids</taxon>
        <taxon>Lamiales</taxon>
        <taxon>Lamiaceae</taxon>
        <taxon>Nepetoideae</taxon>
        <taxon>Mentheae</taxon>
        <taxon>Salviinae</taxon>
        <taxon>Salvia</taxon>
        <taxon>Salvia subgen. Calosphace</taxon>
        <taxon>core Calosphace</taxon>
    </lineage>
</organism>
<name>A0A8X8WMX9_SALSN</name>
<dbReference type="Proteomes" id="UP000298416">
    <property type="component" value="Unassembled WGS sequence"/>
</dbReference>
<comment type="caution">
    <text evidence="1">The sequence shown here is derived from an EMBL/GenBank/DDBJ whole genome shotgun (WGS) entry which is preliminary data.</text>
</comment>
<reference evidence="1" key="2">
    <citation type="submission" date="2020-08" db="EMBL/GenBank/DDBJ databases">
        <title>Plant Genome Project.</title>
        <authorList>
            <person name="Zhang R.-G."/>
        </authorList>
    </citation>
    <scope>NUCLEOTIDE SEQUENCE</scope>
    <source>
        <strain evidence="1">Huo1</strain>
        <tissue evidence="1">Leaf</tissue>
    </source>
</reference>
<accession>A0A8X8WMX9</accession>
<evidence type="ECO:0000313" key="2">
    <source>
        <dbReference type="Proteomes" id="UP000298416"/>
    </source>
</evidence>
<dbReference type="AlphaFoldDB" id="A0A8X8WMX9"/>
<protein>
    <submittedName>
        <fullName evidence="1">Uncharacterized protein</fullName>
    </submittedName>
</protein>
<keyword evidence="2" id="KW-1185">Reference proteome</keyword>